<accession>A0A365KRH1</accession>
<feature type="domain" description="DUF1541" evidence="3">
    <location>
        <begin position="82"/>
        <end position="133"/>
    </location>
</feature>
<feature type="compositionally biased region" description="Basic and acidic residues" evidence="1">
    <location>
        <begin position="55"/>
        <end position="64"/>
    </location>
</feature>
<gene>
    <name evidence="4" type="ORF">DP120_12390</name>
</gene>
<dbReference type="Pfam" id="PF07563">
    <property type="entry name" value="DUF1541"/>
    <property type="match status" value="2"/>
</dbReference>
<evidence type="ECO:0000256" key="1">
    <source>
        <dbReference type="SAM" id="MobiDB-lite"/>
    </source>
</evidence>
<evidence type="ECO:0000313" key="4">
    <source>
        <dbReference type="EMBL" id="RAZ75599.1"/>
    </source>
</evidence>
<feature type="domain" description="DUF1541" evidence="3">
    <location>
        <begin position="146"/>
        <end position="196"/>
    </location>
</feature>
<sequence>MTKRNLLMGAASVAFALTLSACSDNAEDGSATESHENMEMEANTDEEMPMDSESEEHMDMDHSGSGEVPEGLQAAENPTYEVGSQVTVEADHMAGMQGVEATVSGAFDTTVYSISYTPTDGSEPVEDHKWVVHEELENPGEEPLQPGTEVTVNADHMDGMDGANVVIDSAEETTVYMIDYTASTGEEVTNHMWVTESEITAE</sequence>
<dbReference type="Proteomes" id="UP000251002">
    <property type="component" value="Unassembled WGS sequence"/>
</dbReference>
<dbReference type="Gene3D" id="2.30.30.1210">
    <property type="entry name" value="Domain of unknown function DUF1541"/>
    <property type="match status" value="1"/>
</dbReference>
<name>A0A365KRH1_9BACL</name>
<evidence type="ECO:0000259" key="3">
    <source>
        <dbReference type="Pfam" id="PF07563"/>
    </source>
</evidence>
<dbReference type="PROSITE" id="PS51257">
    <property type="entry name" value="PROKAR_LIPOPROTEIN"/>
    <property type="match status" value="1"/>
</dbReference>
<evidence type="ECO:0000313" key="5">
    <source>
        <dbReference type="Proteomes" id="UP000251002"/>
    </source>
</evidence>
<dbReference type="RefSeq" id="WP_112223996.1">
    <property type="nucleotide sequence ID" value="NZ_CP047673.1"/>
</dbReference>
<dbReference type="InterPro" id="IPR011438">
    <property type="entry name" value="DUF1541"/>
</dbReference>
<feature type="compositionally biased region" description="Acidic residues" evidence="1">
    <location>
        <begin position="42"/>
        <end position="54"/>
    </location>
</feature>
<evidence type="ECO:0000256" key="2">
    <source>
        <dbReference type="SAM" id="SignalP"/>
    </source>
</evidence>
<keyword evidence="2" id="KW-0732">Signal</keyword>
<feature type="chain" id="PRO_5038785922" description="DUF1541 domain-containing protein" evidence="2">
    <location>
        <begin position="27"/>
        <end position="202"/>
    </location>
</feature>
<proteinExistence type="predicted"/>
<reference evidence="4 5" key="1">
    <citation type="submission" date="2018-06" db="EMBL/GenBank/DDBJ databases">
        <title>The draft genome sequences of strains SCU63 and S1.</title>
        <authorList>
            <person name="Gan L."/>
        </authorList>
    </citation>
    <scope>NUCLEOTIDE SEQUENCE [LARGE SCALE GENOMIC DNA]</scope>
    <source>
        <strain evidence="4 5">SCU63</strain>
    </source>
</reference>
<organism evidence="4 5">
    <name type="scientific">Planococcus halotolerans</name>
    <dbReference type="NCBI Taxonomy" id="2233542"/>
    <lineage>
        <taxon>Bacteria</taxon>
        <taxon>Bacillati</taxon>
        <taxon>Bacillota</taxon>
        <taxon>Bacilli</taxon>
        <taxon>Bacillales</taxon>
        <taxon>Caryophanaceae</taxon>
        <taxon>Planococcus</taxon>
    </lineage>
</organism>
<protein>
    <recommendedName>
        <fullName evidence="3">DUF1541 domain-containing protein</fullName>
    </recommendedName>
</protein>
<feature type="signal peptide" evidence="2">
    <location>
        <begin position="1"/>
        <end position="26"/>
    </location>
</feature>
<comment type="caution">
    <text evidence="4">The sequence shown here is derived from an EMBL/GenBank/DDBJ whole genome shotgun (WGS) entry which is preliminary data.</text>
</comment>
<keyword evidence="5" id="KW-1185">Reference proteome</keyword>
<feature type="region of interest" description="Disordered" evidence="1">
    <location>
        <begin position="25"/>
        <end position="71"/>
    </location>
</feature>
<dbReference type="AlphaFoldDB" id="A0A365KRH1"/>
<dbReference type="EMBL" id="QLZR01000005">
    <property type="protein sequence ID" value="RAZ75599.1"/>
    <property type="molecule type" value="Genomic_DNA"/>
</dbReference>